<feature type="region of interest" description="Disordered" evidence="2">
    <location>
        <begin position="408"/>
        <end position="459"/>
    </location>
</feature>
<feature type="region of interest" description="Disordered" evidence="2">
    <location>
        <begin position="832"/>
        <end position="895"/>
    </location>
</feature>
<proteinExistence type="predicted"/>
<feature type="compositionally biased region" description="Low complexity" evidence="2">
    <location>
        <begin position="1024"/>
        <end position="1035"/>
    </location>
</feature>
<feature type="compositionally biased region" description="Low complexity" evidence="2">
    <location>
        <begin position="44"/>
        <end position="64"/>
    </location>
</feature>
<evidence type="ECO:0000256" key="1">
    <source>
        <dbReference type="SAM" id="Coils"/>
    </source>
</evidence>
<feature type="compositionally biased region" description="Polar residues" evidence="2">
    <location>
        <begin position="28"/>
        <end position="38"/>
    </location>
</feature>
<feature type="compositionally biased region" description="Basic and acidic residues" evidence="2">
    <location>
        <begin position="341"/>
        <end position="358"/>
    </location>
</feature>
<evidence type="ECO:0000259" key="5">
    <source>
        <dbReference type="Pfam" id="PF21048"/>
    </source>
</evidence>
<feature type="domain" description="Rad26-like N-terminal" evidence="5">
    <location>
        <begin position="479"/>
        <end position="524"/>
    </location>
</feature>
<dbReference type="EMBL" id="AZHD01000003">
    <property type="protein sequence ID" value="OAA65183.1"/>
    <property type="molecule type" value="Genomic_DNA"/>
</dbReference>
<feature type="compositionally biased region" description="Acidic residues" evidence="2">
    <location>
        <begin position="79"/>
        <end position="92"/>
    </location>
</feature>
<dbReference type="STRING" id="1081102.A0A167XNA2"/>
<dbReference type="AlphaFoldDB" id="A0A167XNA2"/>
<dbReference type="Pfam" id="PF12331">
    <property type="entry name" value="Rad26-like_helical_rpts"/>
    <property type="match status" value="1"/>
</dbReference>
<dbReference type="InterPro" id="IPR048379">
    <property type="entry name" value="Rad26-like_C"/>
</dbReference>
<evidence type="ECO:0000259" key="3">
    <source>
        <dbReference type="Pfam" id="PF12331"/>
    </source>
</evidence>
<name>A0A167XNA2_9HYPO</name>
<evidence type="ECO:0000256" key="2">
    <source>
        <dbReference type="SAM" id="MobiDB-lite"/>
    </source>
</evidence>
<keyword evidence="1" id="KW-0175">Coiled coil</keyword>
<reference evidence="6 7" key="1">
    <citation type="journal article" date="2016" name="Genome Biol. Evol.">
        <title>Divergent and convergent evolution of fungal pathogenicity.</title>
        <authorList>
            <person name="Shang Y."/>
            <person name="Xiao G."/>
            <person name="Zheng P."/>
            <person name="Cen K."/>
            <person name="Zhan S."/>
            <person name="Wang C."/>
        </authorList>
    </citation>
    <scope>NUCLEOTIDE SEQUENCE [LARGE SCALE GENOMIC DNA]</scope>
    <source>
        <strain evidence="6 7">RCEF 264</strain>
    </source>
</reference>
<dbReference type="Proteomes" id="UP000076874">
    <property type="component" value="Unassembled WGS sequence"/>
</dbReference>
<dbReference type="Pfam" id="PF21048">
    <property type="entry name" value="Rad26-like_N"/>
    <property type="match status" value="1"/>
</dbReference>
<feature type="domain" description="Rad26-like C-terminal" evidence="4">
    <location>
        <begin position="928"/>
        <end position="990"/>
    </location>
</feature>
<sequence>MDDFSDDGIDDWNVALLQELENEALQSFQSFQPKQAQRSPFRHNAGATATTNTASSNNTSNNNNKDLFGKADAANPISIDDDNDNDNDDDDNGYGVNQADAAVLRELARVPAQHSLGGRLAAAAAPPPLALPAYSQQNVVNAPLSTVNNNTNSRKITVKPAYYHSVTSTQRRAPVGGLPPRNNNVAAPARALGAHAAPTASAAAQPRPAMAASSYYHANHAAAAAATRSNAPAATTTTNTATAVTATTTTTIPAGGTNSATTLAALQARVRTLETDLLTANGQASMLRDKYVRALGDHRQEVARIEKEKDEELAKQRQMAEAAVAAHQSAATELAFAQQDLREEVERSKKGRRADQRAEGGGGGPVTPRKNTAGRSHWDVADGFDNVELLPSPSKGFGRRLKDATGAVVPAVERTPTKGKRRRPVTSSPAKPLETLAVDADVPDSPPPGTIGGDAGAVSLPGESTKQAKKEELENPLVFLQEVLGHQNGPDQPTTIELFSRYAFPSNRKQTLSFLMLQRIPKLEAKQGTTRLMLDFCQLILGIWSQCLREVYYAPVRALVSLLSYIITRDPNGLAPHLLVSLYGIAQKTIYLVGAPAFNTPGSTLDNHPDYAVRQLACEIDAGAIMSLLRLMALGCLSPAAAADKLTVQPHSPHQPSQASAYPDLSMSSQARFWGVVQFEFMLLMVSSKQSPEAFLGMLALLRTSALPDSIGPITNDPNRDTSVVASVLIDRISHHIEEPPKWASSSKYTVWDVRLSALGVLDCFAQSPFGRLSLAASECALPRLVDALFAAYKELRNRDLLQEPLYGDDDQLMLPESRVREYGIGGFDLVQTLGPRPGPTHEQAAAPTAVTDTPTTSERAVGSTSGAGAGSGMPPLEKGKGDGDGDGDDDGGDADNHNIIPLVLLFVSSAVYLLHSIVTDPFTAPVANIPAKLAETRGGMQNFYLLTMARLGFRADPAFAVGLGEETHQLALELFKLAATPDEDKDYTAWAQQGHSGVDNTRKGQADPFADYVPGDRGDETSNGTTNGAANGNGMVKVEKTGT</sequence>
<dbReference type="InterPro" id="IPR048380">
    <property type="entry name" value="Rad26-like_N"/>
</dbReference>
<protein>
    <submittedName>
        <fullName evidence="6">DNA repair protein</fullName>
    </submittedName>
</protein>
<dbReference type="InterPro" id="IPR022093">
    <property type="entry name" value="Rad26-like_helical"/>
</dbReference>
<feature type="region of interest" description="Disordered" evidence="2">
    <location>
        <begin position="28"/>
        <end position="96"/>
    </location>
</feature>
<dbReference type="OrthoDB" id="5245063at2759"/>
<evidence type="ECO:0000259" key="4">
    <source>
        <dbReference type="Pfam" id="PF21046"/>
    </source>
</evidence>
<comment type="caution">
    <text evidence="6">The sequence shown here is derived from an EMBL/GenBank/DDBJ whole genome shotgun (WGS) entry which is preliminary data.</text>
</comment>
<feature type="region of interest" description="Disordered" evidence="2">
    <location>
        <begin position="341"/>
        <end position="378"/>
    </location>
</feature>
<feature type="domain" description="Rad26-like helical repeats" evidence="3">
    <location>
        <begin position="585"/>
        <end position="796"/>
    </location>
</feature>
<accession>A0A167XNA2</accession>
<evidence type="ECO:0000313" key="6">
    <source>
        <dbReference type="EMBL" id="OAA65183.1"/>
    </source>
</evidence>
<feature type="region of interest" description="Disordered" evidence="2">
    <location>
        <begin position="996"/>
        <end position="1044"/>
    </location>
</feature>
<feature type="compositionally biased region" description="Low complexity" evidence="2">
    <location>
        <begin position="845"/>
        <end position="865"/>
    </location>
</feature>
<dbReference type="Pfam" id="PF21046">
    <property type="entry name" value="Rad26-like_C"/>
    <property type="match status" value="1"/>
</dbReference>
<gene>
    <name evidence="6" type="ORF">SPI_01970</name>
</gene>
<organism evidence="6 7">
    <name type="scientific">Niveomyces insectorum RCEF 264</name>
    <dbReference type="NCBI Taxonomy" id="1081102"/>
    <lineage>
        <taxon>Eukaryota</taxon>
        <taxon>Fungi</taxon>
        <taxon>Dikarya</taxon>
        <taxon>Ascomycota</taxon>
        <taxon>Pezizomycotina</taxon>
        <taxon>Sordariomycetes</taxon>
        <taxon>Hypocreomycetidae</taxon>
        <taxon>Hypocreales</taxon>
        <taxon>Cordycipitaceae</taxon>
        <taxon>Niveomyces</taxon>
    </lineage>
</organism>
<evidence type="ECO:0000313" key="7">
    <source>
        <dbReference type="Proteomes" id="UP000076874"/>
    </source>
</evidence>
<feature type="coiled-coil region" evidence="1">
    <location>
        <begin position="263"/>
        <end position="315"/>
    </location>
</feature>
<keyword evidence="7" id="KW-1185">Reference proteome</keyword>
<feature type="compositionally biased region" description="Acidic residues" evidence="2">
    <location>
        <begin position="885"/>
        <end position="894"/>
    </location>
</feature>